<proteinExistence type="predicted"/>
<organism evidence="2 3">
    <name type="scientific">Petrolisthes cinctipes</name>
    <name type="common">Flat porcelain crab</name>
    <dbReference type="NCBI Taxonomy" id="88211"/>
    <lineage>
        <taxon>Eukaryota</taxon>
        <taxon>Metazoa</taxon>
        <taxon>Ecdysozoa</taxon>
        <taxon>Arthropoda</taxon>
        <taxon>Crustacea</taxon>
        <taxon>Multicrustacea</taxon>
        <taxon>Malacostraca</taxon>
        <taxon>Eumalacostraca</taxon>
        <taxon>Eucarida</taxon>
        <taxon>Decapoda</taxon>
        <taxon>Pleocyemata</taxon>
        <taxon>Anomura</taxon>
        <taxon>Galatheoidea</taxon>
        <taxon>Porcellanidae</taxon>
        <taxon>Petrolisthes</taxon>
    </lineage>
</organism>
<name>A0AAE1BUW8_PETCI</name>
<protein>
    <submittedName>
        <fullName evidence="2">Uncharacterized protein</fullName>
    </submittedName>
</protein>
<feature type="compositionally biased region" description="Basic and acidic residues" evidence="1">
    <location>
        <begin position="62"/>
        <end position="84"/>
    </location>
</feature>
<dbReference type="Proteomes" id="UP001286313">
    <property type="component" value="Unassembled WGS sequence"/>
</dbReference>
<keyword evidence="3" id="KW-1185">Reference proteome</keyword>
<evidence type="ECO:0000313" key="2">
    <source>
        <dbReference type="EMBL" id="KAK3856667.1"/>
    </source>
</evidence>
<dbReference type="EMBL" id="JAWQEG010005816">
    <property type="protein sequence ID" value="KAK3856667.1"/>
    <property type="molecule type" value="Genomic_DNA"/>
</dbReference>
<comment type="caution">
    <text evidence="2">The sequence shown here is derived from an EMBL/GenBank/DDBJ whole genome shotgun (WGS) entry which is preliminary data.</text>
</comment>
<reference evidence="2" key="1">
    <citation type="submission" date="2023-10" db="EMBL/GenBank/DDBJ databases">
        <title>Genome assemblies of two species of porcelain crab, Petrolisthes cinctipes and Petrolisthes manimaculis (Anomura: Porcellanidae).</title>
        <authorList>
            <person name="Angst P."/>
        </authorList>
    </citation>
    <scope>NUCLEOTIDE SEQUENCE</scope>
    <source>
        <strain evidence="2">PB745_01</strain>
        <tissue evidence="2">Gill</tissue>
    </source>
</reference>
<accession>A0AAE1BUW8</accession>
<feature type="compositionally biased region" description="Basic residues" evidence="1">
    <location>
        <begin position="19"/>
        <end position="29"/>
    </location>
</feature>
<evidence type="ECO:0000313" key="3">
    <source>
        <dbReference type="Proteomes" id="UP001286313"/>
    </source>
</evidence>
<gene>
    <name evidence="2" type="ORF">Pcinc_037021</name>
</gene>
<feature type="region of interest" description="Disordered" evidence="1">
    <location>
        <begin position="1"/>
        <end position="84"/>
    </location>
</feature>
<feature type="compositionally biased region" description="Basic and acidic residues" evidence="1">
    <location>
        <begin position="1"/>
        <end position="15"/>
    </location>
</feature>
<dbReference type="AlphaFoldDB" id="A0AAE1BUW8"/>
<evidence type="ECO:0000256" key="1">
    <source>
        <dbReference type="SAM" id="MobiDB-lite"/>
    </source>
</evidence>
<sequence>MKVKECDEKEAEDASQRLCQKRRRERRKQTTGGKENRGKMLKGFEQTAGLVKLASGGGGGGETRKKMAGKQDEKRGELEGKEKVWGKKDVKKKVQGERFRKADKMRNV</sequence>